<dbReference type="EMBL" id="JAPYKO010000036">
    <property type="protein sequence ID" value="MEI9406404.1"/>
    <property type="molecule type" value="Genomic_DNA"/>
</dbReference>
<organism evidence="3 4">
    <name type="scientific">Mesorhizobium argentiipisi</name>
    <dbReference type="NCBI Taxonomy" id="3015175"/>
    <lineage>
        <taxon>Bacteria</taxon>
        <taxon>Pseudomonadati</taxon>
        <taxon>Pseudomonadota</taxon>
        <taxon>Alphaproteobacteria</taxon>
        <taxon>Hyphomicrobiales</taxon>
        <taxon>Phyllobacteriaceae</taxon>
        <taxon>Mesorhizobium</taxon>
    </lineage>
</organism>
<dbReference type="Proteomes" id="UP001366503">
    <property type="component" value="Unassembled WGS sequence"/>
</dbReference>
<comment type="caution">
    <text evidence="3">The sequence shown here is derived from an EMBL/GenBank/DDBJ whole genome shotgun (WGS) entry which is preliminary data.</text>
</comment>
<protein>
    <submittedName>
        <fullName evidence="3">HTH domain-containing protein</fullName>
    </submittedName>
</protein>
<dbReference type="InterPro" id="IPR007759">
    <property type="entry name" value="Asxl_HARE-HTH"/>
</dbReference>
<keyword evidence="4" id="KW-1185">Reference proteome</keyword>
<gene>
    <name evidence="3" type="ORF">O7A05_30225</name>
</gene>
<accession>A0ABU8KNC4</accession>
<keyword evidence="1" id="KW-0804">Transcription</keyword>
<feature type="domain" description="HTH HARE-type" evidence="2">
    <location>
        <begin position="2"/>
        <end position="77"/>
    </location>
</feature>
<evidence type="ECO:0000259" key="2">
    <source>
        <dbReference type="PROSITE" id="PS51913"/>
    </source>
</evidence>
<name>A0ABU8KNC4_9HYPH</name>
<sequence length="302" mass="34866">MDSYLDIAERVLRASKRPMSARAIISAAYRAGIVPDHLYGKTQFKTLQARLSEEILYNRRHTLFYRTEPGVFFLTELMSDPSIPQKFKTAFPARRRTRDLLNEPSLALATKYVMSDRFSKFHRWHDLVADAERHDAVKYVDPKHTSSDFIMIWSFSLVRRAQCVLSYRVGRYRDDRDQFANRRTIGFPGIVGFTDNTLFSEGDYGAAEGALEALLTDLDLSLRSFTSEGQVDLPASTDIVKLDYSGDKPTILLIMQWKCPEWFEPTTRRLSLNDVCWFDMSSRANNIDDFEPWSRAALDCIR</sequence>
<proteinExistence type="predicted"/>
<evidence type="ECO:0000313" key="4">
    <source>
        <dbReference type="Proteomes" id="UP001366503"/>
    </source>
</evidence>
<dbReference type="PROSITE" id="PS51913">
    <property type="entry name" value="HTH_HARE"/>
    <property type="match status" value="1"/>
</dbReference>
<reference evidence="3 4" key="1">
    <citation type="submission" date="2022-12" db="EMBL/GenBank/DDBJ databases">
        <authorList>
            <person name="Muema E."/>
        </authorList>
    </citation>
    <scope>NUCLEOTIDE SEQUENCE [LARGE SCALE GENOMIC DNA]</scope>
    <source>
        <strain evidence="4">1330</strain>
    </source>
</reference>
<evidence type="ECO:0000256" key="1">
    <source>
        <dbReference type="ARBA" id="ARBA00023163"/>
    </source>
</evidence>
<evidence type="ECO:0000313" key="3">
    <source>
        <dbReference type="EMBL" id="MEI9406404.1"/>
    </source>
</evidence>